<accession>A0AAD7YUR2</accession>
<proteinExistence type="predicted"/>
<feature type="region of interest" description="Disordered" evidence="1">
    <location>
        <begin position="91"/>
        <end position="124"/>
    </location>
</feature>
<dbReference type="Proteomes" id="UP001231518">
    <property type="component" value="Chromosome 11"/>
</dbReference>
<reference evidence="2" key="1">
    <citation type="submission" date="2023-03" db="EMBL/GenBank/DDBJ databases">
        <title>Chromosome-level genomes of two armyworms, Mythimna separata and Mythimna loreyi, provide insights into the biosynthesis and reception of sex pheromones.</title>
        <authorList>
            <person name="Zhao H."/>
        </authorList>
    </citation>
    <scope>NUCLEOTIDE SEQUENCE</scope>
    <source>
        <strain evidence="2">BeijingLab</strain>
        <tissue evidence="2">Pupa</tissue>
    </source>
</reference>
<comment type="caution">
    <text evidence="2">The sequence shown here is derived from an EMBL/GenBank/DDBJ whole genome shotgun (WGS) entry which is preliminary data.</text>
</comment>
<organism evidence="2 3">
    <name type="scientific">Mythimna separata</name>
    <name type="common">Oriental armyworm</name>
    <name type="synonym">Pseudaletia separata</name>
    <dbReference type="NCBI Taxonomy" id="271217"/>
    <lineage>
        <taxon>Eukaryota</taxon>
        <taxon>Metazoa</taxon>
        <taxon>Ecdysozoa</taxon>
        <taxon>Arthropoda</taxon>
        <taxon>Hexapoda</taxon>
        <taxon>Insecta</taxon>
        <taxon>Pterygota</taxon>
        <taxon>Neoptera</taxon>
        <taxon>Endopterygota</taxon>
        <taxon>Lepidoptera</taxon>
        <taxon>Glossata</taxon>
        <taxon>Ditrysia</taxon>
        <taxon>Noctuoidea</taxon>
        <taxon>Noctuidae</taxon>
        <taxon>Noctuinae</taxon>
        <taxon>Hadenini</taxon>
        <taxon>Mythimna</taxon>
    </lineage>
</organism>
<evidence type="ECO:0000313" key="2">
    <source>
        <dbReference type="EMBL" id="KAJ8727763.1"/>
    </source>
</evidence>
<evidence type="ECO:0000313" key="3">
    <source>
        <dbReference type="Proteomes" id="UP001231518"/>
    </source>
</evidence>
<keyword evidence="3" id="KW-1185">Reference proteome</keyword>
<sequence>MVRNTHLYVIQDFMSSQDPSVTELDTLTHCCPVSGGEYAWVSPLCARPEDTVEHTVEVCPAWAEHRRVLVEDIGGSNLSRRAVAGGRLLLRSSNASEGGRPRVREGTALTPPPPRSRSQFPTTG</sequence>
<protein>
    <submittedName>
        <fullName evidence="2">Uncharacterized protein</fullName>
    </submittedName>
</protein>
<dbReference type="AlphaFoldDB" id="A0AAD7YUR2"/>
<gene>
    <name evidence="2" type="ORF">PYW07_001882</name>
</gene>
<dbReference type="EMBL" id="JARGEI010000008">
    <property type="protein sequence ID" value="KAJ8727763.1"/>
    <property type="molecule type" value="Genomic_DNA"/>
</dbReference>
<name>A0AAD7YUR2_MYTSE</name>
<evidence type="ECO:0000256" key="1">
    <source>
        <dbReference type="SAM" id="MobiDB-lite"/>
    </source>
</evidence>